<gene>
    <name evidence="2" type="primary">HMG1</name>
    <name evidence="2" type="ORF">SPIL2461_LOCUS16171</name>
</gene>
<dbReference type="EMBL" id="CAJNIZ010041480">
    <property type="protein sequence ID" value="CAE7615135.1"/>
    <property type="molecule type" value="Genomic_DNA"/>
</dbReference>
<evidence type="ECO:0000313" key="2">
    <source>
        <dbReference type="EMBL" id="CAE7615135.1"/>
    </source>
</evidence>
<name>A0A812V3C4_SYMPI</name>
<dbReference type="AlphaFoldDB" id="A0A812V3C4"/>
<keyword evidence="3" id="KW-1185">Reference proteome</keyword>
<comment type="caution">
    <text evidence="2">The sequence shown here is derived from an EMBL/GenBank/DDBJ whole genome shotgun (WGS) entry which is preliminary data.</text>
</comment>
<dbReference type="OrthoDB" id="439158at2759"/>
<sequence>MQARQEKEMQELDECTFQPSINTRSEYYARRSRSCMVESLPERLFHEADKRASLRNKAKELMEADTLCAYSFQPSINPSSKGANRAPLHLRAEELRQRREQRVRSAQVAEDRRAETLFQPKISNRSERIVQKKRDMLYRCASQGRVDCLRQLGPVEERLYAEAQEKEQRRAALQDFHHDSLQSFPGVDDTSRRICKYSVYFQGPQQDFLARQQAFELAKQKRLEVRAQHADSDCCFHPSITETSRQLVSRNLDLLGETMEERIHRLAIRDAERREQTRAELEQLHHKDCTFKPQINAVSEMLASTSTGKADDSGPHERLYRSALSKSAASEEWQPEESFRPRLDPRSSRRFSHIKSRYANRSDILDTIRQEQERKAEYLLERRRELDEEKSADCTFVPRVKEIFHQDLHKPVAVSGLDRFFELKSLALKKQQEQLEREQRVFRPESVSTGTQEGVTIPEPFELSECKDRNKEFRRPLLDEDCTFAPQTNETHNREMIQQLMGMVKARTKIVALATGCPCYHKLSACQQDGSTSAAAWIEAAGAIFATSRRYWQSVKLYGRSEGATLEKIDTADVLCEAGEKVLDHLVLRHIAGAQQVKNRSTQVKWTRGSEQSIGDIGGKATMRVFAKNSRVALHAASVEQLMCGRCSQVYVPGYNCQVLVRRVGKRRKIMMTKSGRKALPESKRPDRKTTDGAQGGSVRKHPLSKIRRCVHYICRWCGWRRQVLLPRQPQRPLREVSGARPSTLTLAEKKQVAVNEEARNAAMAAKRLKKAKAQAKSTSSRKVSEGISQGDFVTKDGGPDSVTLASTSLAQEEPAAQEAAQLRASNIKKQEQEHPVKIHNSATEMPQALQQKRMQVEAKQEPKAKRRPRQDTMSRALGQLAQAQEPSF</sequence>
<feature type="compositionally biased region" description="Polar residues" evidence="1">
    <location>
        <begin position="841"/>
        <end position="854"/>
    </location>
</feature>
<evidence type="ECO:0000256" key="1">
    <source>
        <dbReference type="SAM" id="MobiDB-lite"/>
    </source>
</evidence>
<dbReference type="PANTHER" id="PTHR37028">
    <property type="entry name" value="UNNAMED PRODUCT-RELATED"/>
    <property type="match status" value="1"/>
</dbReference>
<evidence type="ECO:0000313" key="3">
    <source>
        <dbReference type="Proteomes" id="UP000649617"/>
    </source>
</evidence>
<organism evidence="2 3">
    <name type="scientific">Symbiodinium pilosum</name>
    <name type="common">Dinoflagellate</name>
    <dbReference type="NCBI Taxonomy" id="2952"/>
    <lineage>
        <taxon>Eukaryota</taxon>
        <taxon>Sar</taxon>
        <taxon>Alveolata</taxon>
        <taxon>Dinophyceae</taxon>
        <taxon>Suessiales</taxon>
        <taxon>Symbiodiniaceae</taxon>
        <taxon>Symbiodinium</taxon>
    </lineage>
</organism>
<feature type="compositionally biased region" description="Basic and acidic residues" evidence="1">
    <location>
        <begin position="855"/>
        <end position="864"/>
    </location>
</feature>
<feature type="compositionally biased region" description="Basic and acidic residues" evidence="1">
    <location>
        <begin position="679"/>
        <end position="691"/>
    </location>
</feature>
<dbReference type="Proteomes" id="UP000649617">
    <property type="component" value="Unassembled WGS sequence"/>
</dbReference>
<accession>A0A812V3C4</accession>
<feature type="region of interest" description="Disordered" evidence="1">
    <location>
        <begin position="673"/>
        <end position="701"/>
    </location>
</feature>
<proteinExistence type="predicted"/>
<protein>
    <submittedName>
        <fullName evidence="2">HMG1 protein</fullName>
    </submittedName>
</protein>
<reference evidence="2" key="1">
    <citation type="submission" date="2021-02" db="EMBL/GenBank/DDBJ databases">
        <authorList>
            <person name="Dougan E. K."/>
            <person name="Rhodes N."/>
            <person name="Thang M."/>
            <person name="Chan C."/>
        </authorList>
    </citation>
    <scope>NUCLEOTIDE SEQUENCE</scope>
</reference>
<feature type="region of interest" description="Disordered" evidence="1">
    <location>
        <begin position="769"/>
        <end position="801"/>
    </location>
</feature>
<dbReference type="PANTHER" id="PTHR37028:SF4">
    <property type="entry name" value="ALMS MOTIF DOMAIN-CONTAINING PROTEIN"/>
    <property type="match status" value="1"/>
</dbReference>
<feature type="region of interest" description="Disordered" evidence="1">
    <location>
        <begin position="828"/>
        <end position="889"/>
    </location>
</feature>
<feature type="region of interest" description="Disordered" evidence="1">
    <location>
        <begin position="323"/>
        <end position="345"/>
    </location>
</feature>